<evidence type="ECO:0000259" key="3">
    <source>
        <dbReference type="Pfam" id="PF14624"/>
    </source>
</evidence>
<reference evidence="4" key="1">
    <citation type="journal article" date="2014" name="Science">
        <title>Structural and functional partitioning of bread wheat chromosome 3B.</title>
        <authorList>
            <person name="Choulet F."/>
            <person name="Alberti A."/>
            <person name="Theil S."/>
            <person name="Glover N."/>
            <person name="Barbe V."/>
            <person name="Daron J."/>
            <person name="Pingault L."/>
            <person name="Sourdille P."/>
            <person name="Couloux A."/>
            <person name="Paux E."/>
            <person name="Leroy P."/>
            <person name="Mangenot S."/>
            <person name="Guilhot N."/>
            <person name="Le Gouis J."/>
            <person name="Balfourier F."/>
            <person name="Alaux M."/>
            <person name="Jamilloux V."/>
            <person name="Poulain J."/>
            <person name="Durand C."/>
            <person name="Bellec A."/>
            <person name="Gaspin C."/>
            <person name="Safar J."/>
            <person name="Dolezel J."/>
            <person name="Rogers J."/>
            <person name="Vandepoele K."/>
            <person name="Aury J.M."/>
            <person name="Mayer K."/>
            <person name="Berges H."/>
            <person name="Quesneville H."/>
            <person name="Wincker P."/>
            <person name="Feuillet C."/>
        </authorList>
    </citation>
    <scope>NUCLEOTIDE SEQUENCE</scope>
</reference>
<feature type="region of interest" description="Disordered" evidence="2">
    <location>
        <begin position="263"/>
        <end position="367"/>
    </location>
</feature>
<dbReference type="SUPFAM" id="SSF56112">
    <property type="entry name" value="Protein kinase-like (PK-like)"/>
    <property type="match status" value="1"/>
</dbReference>
<feature type="compositionally biased region" description="Pro residues" evidence="2">
    <location>
        <begin position="313"/>
        <end position="322"/>
    </location>
</feature>
<dbReference type="InterPro" id="IPR011009">
    <property type="entry name" value="Kinase-like_dom_sf"/>
</dbReference>
<keyword evidence="1" id="KW-0175">Coiled coil</keyword>
<organism evidence="4">
    <name type="scientific">Triticum aestivum</name>
    <name type="common">Wheat</name>
    <dbReference type="NCBI Taxonomy" id="4565"/>
    <lineage>
        <taxon>Eukaryota</taxon>
        <taxon>Viridiplantae</taxon>
        <taxon>Streptophyta</taxon>
        <taxon>Embryophyta</taxon>
        <taxon>Tracheophyta</taxon>
        <taxon>Spermatophyta</taxon>
        <taxon>Magnoliopsida</taxon>
        <taxon>Liliopsida</taxon>
        <taxon>Poales</taxon>
        <taxon>Poaceae</taxon>
        <taxon>BOP clade</taxon>
        <taxon>Pooideae</taxon>
        <taxon>Triticodae</taxon>
        <taxon>Triticeae</taxon>
        <taxon>Triticinae</taxon>
        <taxon>Triticum</taxon>
    </lineage>
</organism>
<dbReference type="PANTHER" id="PTHR45707">
    <property type="entry name" value="C2 CALCIUM/LIPID-BINDING PLANT PHOSPHORIBOSYLTRANSFERASE FAMILY PROTEIN"/>
    <property type="match status" value="1"/>
</dbReference>
<feature type="coiled-coil region" evidence="1">
    <location>
        <begin position="46"/>
        <end position="73"/>
    </location>
</feature>
<evidence type="ECO:0000256" key="2">
    <source>
        <dbReference type="SAM" id="MobiDB-lite"/>
    </source>
</evidence>
<proteinExistence type="predicted"/>
<feature type="compositionally biased region" description="Basic residues" evidence="2">
    <location>
        <begin position="271"/>
        <end position="284"/>
    </location>
</feature>
<dbReference type="InterPro" id="IPR032838">
    <property type="entry name" value="Vwaint_dom"/>
</dbReference>
<dbReference type="Gene3D" id="1.10.510.10">
    <property type="entry name" value="Transferase(Phosphotransferase) domain 1"/>
    <property type="match status" value="1"/>
</dbReference>
<sequence length="367" mass="41382">MPPTIKGTEILKDHTLNLKQQKETPKELEAEEARLRVANVIKEARIMADCEKLKDAQDKLVEAQNELLKQQSNPLLRNELQELLELFKTPETYQQYGRPYVLSMESSQDRQRFAARGADMKVPRRPFATTRMDMYLEQASKFLRDPTMRVQAADEDFTADLANMDHSQYSNVMLVSYISSVGAGSVDQVSLNQKEYRNLANLQHENIVRLIGYCHETFGEFIDYKGEKILAQTIKRALCFEYMQNGSLDSYISELAIAAAADRRRPNPVRGHPRRPNVARRRPRRLDVARRRPRRRISPSQLHPSPHLTVPTSPVPTSPVPTSPDDADVKGPTSDAALAARTPSDTALAVATSSVATSNRRRCTAGT</sequence>
<dbReference type="HOGENOM" id="CLU_755255_0_0_1"/>
<gene>
    <name evidence="4" type="ORF">TRAES_3BF171500050CFD_c1</name>
</gene>
<accession>A0A077RSN2</accession>
<dbReference type="PANTHER" id="PTHR45707:SF76">
    <property type="entry name" value="PROTEIN KINASE DOMAIN-CONTAINING PROTEIN"/>
    <property type="match status" value="1"/>
</dbReference>
<feature type="domain" description="VWA-Hint protein Vwaint" evidence="3">
    <location>
        <begin position="73"/>
        <end position="140"/>
    </location>
</feature>
<evidence type="ECO:0000313" key="4">
    <source>
        <dbReference type="EMBL" id="CDM79993.1"/>
    </source>
</evidence>
<name>A0A077RSN2_WHEAT</name>
<dbReference type="AlphaFoldDB" id="A0A077RSN2"/>
<dbReference type="Pfam" id="PF14624">
    <property type="entry name" value="Vwaint"/>
    <property type="match status" value="1"/>
</dbReference>
<protein>
    <recommendedName>
        <fullName evidence="3">VWA-Hint protein Vwaint domain-containing protein</fullName>
    </recommendedName>
</protein>
<dbReference type="EMBL" id="HG670306">
    <property type="protein sequence ID" value="CDM79993.1"/>
    <property type="molecule type" value="Genomic_DNA"/>
</dbReference>
<feature type="compositionally biased region" description="Low complexity" evidence="2">
    <location>
        <begin position="344"/>
        <end position="358"/>
    </location>
</feature>
<evidence type="ECO:0000256" key="1">
    <source>
        <dbReference type="SAM" id="Coils"/>
    </source>
</evidence>